<dbReference type="AlphaFoldDB" id="A0A2P2NUL6"/>
<name>A0A2P2NUL6_RHIMU</name>
<accession>A0A2P2NUL6</accession>
<sequence>MTMSQHDSSPTIGQNERKRELMRYVFKLVSVFLCELV</sequence>
<organism evidence="1">
    <name type="scientific">Rhizophora mucronata</name>
    <name type="common">Asiatic mangrove</name>
    <dbReference type="NCBI Taxonomy" id="61149"/>
    <lineage>
        <taxon>Eukaryota</taxon>
        <taxon>Viridiplantae</taxon>
        <taxon>Streptophyta</taxon>
        <taxon>Embryophyta</taxon>
        <taxon>Tracheophyta</taxon>
        <taxon>Spermatophyta</taxon>
        <taxon>Magnoliopsida</taxon>
        <taxon>eudicotyledons</taxon>
        <taxon>Gunneridae</taxon>
        <taxon>Pentapetalae</taxon>
        <taxon>rosids</taxon>
        <taxon>fabids</taxon>
        <taxon>Malpighiales</taxon>
        <taxon>Rhizophoraceae</taxon>
        <taxon>Rhizophora</taxon>
    </lineage>
</organism>
<reference evidence="1" key="1">
    <citation type="submission" date="2018-02" db="EMBL/GenBank/DDBJ databases">
        <title>Rhizophora mucronata_Transcriptome.</title>
        <authorList>
            <person name="Meera S.P."/>
            <person name="Sreeshan A."/>
            <person name="Augustine A."/>
        </authorList>
    </citation>
    <scope>NUCLEOTIDE SEQUENCE</scope>
    <source>
        <tissue evidence="1">Leaf</tissue>
    </source>
</reference>
<evidence type="ECO:0000313" key="1">
    <source>
        <dbReference type="EMBL" id="MBX46185.1"/>
    </source>
</evidence>
<proteinExistence type="predicted"/>
<protein>
    <submittedName>
        <fullName evidence="1">Uncharacterized protein</fullName>
    </submittedName>
</protein>
<dbReference type="EMBL" id="GGEC01065701">
    <property type="protein sequence ID" value="MBX46185.1"/>
    <property type="molecule type" value="Transcribed_RNA"/>
</dbReference>